<dbReference type="Gramene" id="OB01G28440.1">
    <property type="protein sequence ID" value="OB01G28440.1"/>
    <property type="gene ID" value="OB01G28440"/>
</dbReference>
<dbReference type="STRING" id="4533.J3L0T8"/>
<evidence type="ECO:0000313" key="3">
    <source>
        <dbReference type="Proteomes" id="UP000006038"/>
    </source>
</evidence>
<feature type="region of interest" description="Disordered" evidence="1">
    <location>
        <begin position="1"/>
        <end position="22"/>
    </location>
</feature>
<sequence>MAMNNTNNKLQVDAENPAVVPDDDDLAQRANWLRTAVSGTNDGLVCSQRDVELAGTAGPRREAWRGE</sequence>
<organism evidence="2">
    <name type="scientific">Oryza brachyantha</name>
    <name type="common">malo sina</name>
    <dbReference type="NCBI Taxonomy" id="4533"/>
    <lineage>
        <taxon>Eukaryota</taxon>
        <taxon>Viridiplantae</taxon>
        <taxon>Streptophyta</taxon>
        <taxon>Embryophyta</taxon>
        <taxon>Tracheophyta</taxon>
        <taxon>Spermatophyta</taxon>
        <taxon>Magnoliopsida</taxon>
        <taxon>Liliopsida</taxon>
        <taxon>Poales</taxon>
        <taxon>Poaceae</taxon>
        <taxon>BOP clade</taxon>
        <taxon>Oryzoideae</taxon>
        <taxon>Oryzeae</taxon>
        <taxon>Oryzinae</taxon>
        <taxon>Oryza</taxon>
    </lineage>
</organism>
<feature type="compositionally biased region" description="Polar residues" evidence="1">
    <location>
        <begin position="1"/>
        <end position="10"/>
    </location>
</feature>
<dbReference type="AlphaFoldDB" id="J3L0T8"/>
<proteinExistence type="predicted"/>
<protein>
    <submittedName>
        <fullName evidence="2">Uncharacterized protein</fullName>
    </submittedName>
</protein>
<dbReference type="Proteomes" id="UP000006038">
    <property type="component" value="Chromosome 1"/>
</dbReference>
<evidence type="ECO:0000256" key="1">
    <source>
        <dbReference type="SAM" id="MobiDB-lite"/>
    </source>
</evidence>
<dbReference type="HOGENOM" id="CLU_2816486_0_0_1"/>
<reference evidence="2" key="1">
    <citation type="journal article" date="2013" name="Nat. Commun.">
        <title>Whole-genome sequencing of Oryza brachyantha reveals mechanisms underlying Oryza genome evolution.</title>
        <authorList>
            <person name="Chen J."/>
            <person name="Huang Q."/>
            <person name="Gao D."/>
            <person name="Wang J."/>
            <person name="Lang Y."/>
            <person name="Liu T."/>
            <person name="Li B."/>
            <person name="Bai Z."/>
            <person name="Luis Goicoechea J."/>
            <person name="Liang C."/>
            <person name="Chen C."/>
            <person name="Zhang W."/>
            <person name="Sun S."/>
            <person name="Liao Y."/>
            <person name="Zhang X."/>
            <person name="Yang L."/>
            <person name="Song C."/>
            <person name="Wang M."/>
            <person name="Shi J."/>
            <person name="Liu G."/>
            <person name="Liu J."/>
            <person name="Zhou H."/>
            <person name="Zhou W."/>
            <person name="Yu Q."/>
            <person name="An N."/>
            <person name="Chen Y."/>
            <person name="Cai Q."/>
            <person name="Wang B."/>
            <person name="Liu B."/>
            <person name="Min J."/>
            <person name="Huang Y."/>
            <person name="Wu H."/>
            <person name="Li Z."/>
            <person name="Zhang Y."/>
            <person name="Yin Y."/>
            <person name="Song W."/>
            <person name="Jiang J."/>
            <person name="Jackson S.A."/>
            <person name="Wing R.A."/>
            <person name="Wang J."/>
            <person name="Chen M."/>
        </authorList>
    </citation>
    <scope>NUCLEOTIDE SEQUENCE [LARGE SCALE GENOMIC DNA]</scope>
    <source>
        <strain evidence="2">cv. IRGC 101232</strain>
    </source>
</reference>
<evidence type="ECO:0000313" key="2">
    <source>
        <dbReference type="EnsemblPlants" id="OB01G28440.1"/>
    </source>
</evidence>
<keyword evidence="3" id="KW-1185">Reference proteome</keyword>
<dbReference type="EnsemblPlants" id="OB01G28440.1">
    <property type="protein sequence ID" value="OB01G28440.1"/>
    <property type="gene ID" value="OB01G28440"/>
</dbReference>
<reference evidence="2" key="2">
    <citation type="submission" date="2013-04" db="UniProtKB">
        <authorList>
            <consortium name="EnsemblPlants"/>
        </authorList>
    </citation>
    <scope>IDENTIFICATION</scope>
</reference>
<name>J3L0T8_ORYBR</name>
<accession>J3L0T8</accession>